<accession>A0A7X0TZE3</accession>
<dbReference type="PANTHER" id="PTHR35526:SF3">
    <property type="entry name" value="ANTI-SIGMA-F FACTOR RSBW"/>
    <property type="match status" value="1"/>
</dbReference>
<organism evidence="3 4">
    <name type="scientific">Nonomuraea rubra</name>
    <dbReference type="NCBI Taxonomy" id="46180"/>
    <lineage>
        <taxon>Bacteria</taxon>
        <taxon>Bacillati</taxon>
        <taxon>Actinomycetota</taxon>
        <taxon>Actinomycetes</taxon>
        <taxon>Streptosporangiales</taxon>
        <taxon>Streptosporangiaceae</taxon>
        <taxon>Nonomuraea</taxon>
    </lineage>
</organism>
<keyword evidence="1" id="KW-0808">Transferase</keyword>
<dbReference type="InterPro" id="IPR036890">
    <property type="entry name" value="HATPase_C_sf"/>
</dbReference>
<dbReference type="InterPro" id="IPR050267">
    <property type="entry name" value="Anti-sigma-factor_SerPK"/>
</dbReference>
<dbReference type="PANTHER" id="PTHR35526">
    <property type="entry name" value="ANTI-SIGMA-F FACTOR RSBW-RELATED"/>
    <property type="match status" value="1"/>
</dbReference>
<dbReference type="AlphaFoldDB" id="A0A7X0TZE3"/>
<evidence type="ECO:0000313" key="3">
    <source>
        <dbReference type="EMBL" id="MBB6549587.1"/>
    </source>
</evidence>
<keyword evidence="1" id="KW-0418">Kinase</keyword>
<dbReference type="Proteomes" id="UP000565579">
    <property type="component" value="Unassembled WGS sequence"/>
</dbReference>
<keyword evidence="4" id="KW-1185">Reference proteome</keyword>
<proteinExistence type="predicted"/>
<sequence>MTTISKLPPEPRSVAYARRLTRATLAEWGVPPETIDDATLAVSELVTNAVVHARSPITFRLTRRPGGLRAEITDHGALVPPVPRRAGATATGGRGLALVGELADRWDVEVNGEAGRKTVWFEMETALTCAHAILAV</sequence>
<feature type="domain" description="Histidine kinase/HSP90-like ATPase" evidence="2">
    <location>
        <begin position="7"/>
        <end position="120"/>
    </location>
</feature>
<keyword evidence="1" id="KW-0723">Serine/threonine-protein kinase</keyword>
<dbReference type="CDD" id="cd16936">
    <property type="entry name" value="HATPase_RsbW-like"/>
    <property type="match status" value="1"/>
</dbReference>
<dbReference type="EMBL" id="JACHMI010000001">
    <property type="protein sequence ID" value="MBB6549587.1"/>
    <property type="molecule type" value="Genomic_DNA"/>
</dbReference>
<name>A0A7X0TZE3_9ACTN</name>
<evidence type="ECO:0000256" key="1">
    <source>
        <dbReference type="ARBA" id="ARBA00022527"/>
    </source>
</evidence>
<dbReference type="RefSeq" id="WP_185103985.1">
    <property type="nucleotide sequence ID" value="NZ_BAAAXY010000012.1"/>
</dbReference>
<dbReference type="GO" id="GO:0004674">
    <property type="term" value="F:protein serine/threonine kinase activity"/>
    <property type="evidence" value="ECO:0007669"/>
    <property type="project" value="UniProtKB-KW"/>
</dbReference>
<dbReference type="Pfam" id="PF13581">
    <property type="entry name" value="HATPase_c_2"/>
    <property type="match status" value="1"/>
</dbReference>
<gene>
    <name evidence="3" type="ORF">HD593_004382</name>
</gene>
<evidence type="ECO:0000259" key="2">
    <source>
        <dbReference type="Pfam" id="PF13581"/>
    </source>
</evidence>
<comment type="caution">
    <text evidence="3">The sequence shown here is derived from an EMBL/GenBank/DDBJ whole genome shotgun (WGS) entry which is preliminary data.</text>
</comment>
<evidence type="ECO:0000313" key="4">
    <source>
        <dbReference type="Proteomes" id="UP000565579"/>
    </source>
</evidence>
<protein>
    <submittedName>
        <fullName evidence="3">Anti-sigma regulatory factor (Ser/Thr protein kinase)</fullName>
    </submittedName>
</protein>
<dbReference type="Gene3D" id="3.30.565.10">
    <property type="entry name" value="Histidine kinase-like ATPase, C-terminal domain"/>
    <property type="match status" value="1"/>
</dbReference>
<reference evidence="3 4" key="1">
    <citation type="submission" date="2020-08" db="EMBL/GenBank/DDBJ databases">
        <title>Sequencing the genomes of 1000 actinobacteria strains.</title>
        <authorList>
            <person name="Klenk H.-P."/>
        </authorList>
    </citation>
    <scope>NUCLEOTIDE SEQUENCE [LARGE SCALE GENOMIC DNA]</scope>
    <source>
        <strain evidence="3 4">DSM 43768</strain>
    </source>
</reference>
<dbReference type="InterPro" id="IPR003594">
    <property type="entry name" value="HATPase_dom"/>
</dbReference>
<dbReference type="SUPFAM" id="SSF55874">
    <property type="entry name" value="ATPase domain of HSP90 chaperone/DNA topoisomerase II/histidine kinase"/>
    <property type="match status" value="1"/>
</dbReference>